<dbReference type="GO" id="GO:0004402">
    <property type="term" value="F:histone acetyltransferase activity"/>
    <property type="evidence" value="ECO:0007669"/>
    <property type="project" value="InterPro"/>
</dbReference>
<protein>
    <recommendedName>
        <fullName evidence="1">Transcription factor IIIC putative zinc-finger domain-containing protein</fullName>
    </recommendedName>
</protein>
<dbReference type="InterPro" id="IPR024764">
    <property type="entry name" value="TFIIIC_Znf"/>
</dbReference>
<dbReference type="InParanoid" id="T1F0Q6"/>
<accession>T1F0Q6</accession>
<dbReference type="GO" id="GO:0000127">
    <property type="term" value="C:transcription factor TFIIIC complex"/>
    <property type="evidence" value="ECO:0007669"/>
    <property type="project" value="InterPro"/>
</dbReference>
<organism evidence="3 4">
    <name type="scientific">Helobdella robusta</name>
    <name type="common">Californian leech</name>
    <dbReference type="NCBI Taxonomy" id="6412"/>
    <lineage>
        <taxon>Eukaryota</taxon>
        <taxon>Metazoa</taxon>
        <taxon>Spiralia</taxon>
        <taxon>Lophotrochozoa</taxon>
        <taxon>Annelida</taxon>
        <taxon>Clitellata</taxon>
        <taxon>Hirudinea</taxon>
        <taxon>Rhynchobdellida</taxon>
        <taxon>Glossiphoniidae</taxon>
        <taxon>Helobdella</taxon>
    </lineage>
</organism>
<dbReference type="InterPro" id="IPR044230">
    <property type="entry name" value="GTF3C4"/>
</dbReference>
<dbReference type="PANTHER" id="PTHR15496">
    <property type="entry name" value="GENERAL TRANSCRIPTION FACTOR 3C POLYPEPTIDE 4 FAMILY"/>
    <property type="match status" value="1"/>
</dbReference>
<name>T1F0Q6_HELRO</name>
<sequence length="149" mass="17201">MNSNVKKLDLLLLNRRFLSLFENDHFDSLNMKAKDQLMLAMIRQFLKSTNTALPRFLATIKPAQPVTYCPACKTEIPYENHEEGTCRNGHSFERCCQTLLLTCDIPYRCCLMCNRKFVNYDDDDGVMCHFQSDKCPMCGGKIKPKDGFQ</sequence>
<evidence type="ECO:0000259" key="1">
    <source>
        <dbReference type="Pfam" id="PF12660"/>
    </source>
</evidence>
<dbReference type="CTD" id="20202406"/>
<keyword evidence="4" id="KW-1185">Reference proteome</keyword>
<reference evidence="3" key="3">
    <citation type="submission" date="2015-06" db="UniProtKB">
        <authorList>
            <consortium name="EnsemblMetazoa"/>
        </authorList>
    </citation>
    <scope>IDENTIFICATION</scope>
</reference>
<dbReference type="EnsemblMetazoa" id="HelroT168562">
    <property type="protein sequence ID" value="HelroP168562"/>
    <property type="gene ID" value="HelroG168562"/>
</dbReference>
<dbReference type="EMBL" id="KB095959">
    <property type="protein sequence ID" value="ESO09560.1"/>
    <property type="molecule type" value="Genomic_DNA"/>
</dbReference>
<evidence type="ECO:0000313" key="3">
    <source>
        <dbReference type="EnsemblMetazoa" id="HelroP168562"/>
    </source>
</evidence>
<dbReference type="RefSeq" id="XP_009012653.1">
    <property type="nucleotide sequence ID" value="XM_009014405.1"/>
</dbReference>
<dbReference type="GeneID" id="20202406"/>
<gene>
    <name evidence="3" type="primary">20202406</name>
    <name evidence="2" type="ORF">HELRODRAFT_168562</name>
</gene>
<dbReference type="KEGG" id="hro:HELRODRAFT_168562"/>
<dbReference type="HOGENOM" id="CLU_1751680_0_0_1"/>
<reference evidence="4" key="1">
    <citation type="submission" date="2012-12" db="EMBL/GenBank/DDBJ databases">
        <authorList>
            <person name="Hellsten U."/>
            <person name="Grimwood J."/>
            <person name="Chapman J.A."/>
            <person name="Shapiro H."/>
            <person name="Aerts A."/>
            <person name="Otillar R.P."/>
            <person name="Terry A.Y."/>
            <person name="Boore J.L."/>
            <person name="Simakov O."/>
            <person name="Marletaz F."/>
            <person name="Cho S.-J."/>
            <person name="Edsinger-Gonzales E."/>
            <person name="Havlak P."/>
            <person name="Kuo D.-H."/>
            <person name="Larsson T."/>
            <person name="Lv J."/>
            <person name="Arendt D."/>
            <person name="Savage R."/>
            <person name="Osoegawa K."/>
            <person name="de Jong P."/>
            <person name="Lindberg D.R."/>
            <person name="Seaver E.C."/>
            <person name="Weisblat D.A."/>
            <person name="Putnam N.H."/>
            <person name="Grigoriev I.V."/>
            <person name="Rokhsar D.S."/>
        </authorList>
    </citation>
    <scope>NUCLEOTIDE SEQUENCE</scope>
</reference>
<dbReference type="AlphaFoldDB" id="T1F0Q6"/>
<dbReference type="EMBL" id="AMQM01002988">
    <property type="status" value="NOT_ANNOTATED_CDS"/>
    <property type="molecule type" value="Genomic_DNA"/>
</dbReference>
<evidence type="ECO:0000313" key="4">
    <source>
        <dbReference type="Proteomes" id="UP000015101"/>
    </source>
</evidence>
<evidence type="ECO:0000313" key="2">
    <source>
        <dbReference type="EMBL" id="ESO09560.1"/>
    </source>
</evidence>
<dbReference type="GO" id="GO:0006384">
    <property type="term" value="P:transcription initiation at RNA polymerase III promoter"/>
    <property type="evidence" value="ECO:0007669"/>
    <property type="project" value="InterPro"/>
</dbReference>
<feature type="domain" description="Transcription factor IIIC putative zinc-finger" evidence="1">
    <location>
        <begin position="67"/>
        <end position="141"/>
    </location>
</feature>
<dbReference type="OrthoDB" id="6021743at2759"/>
<reference evidence="2 4" key="2">
    <citation type="journal article" date="2013" name="Nature">
        <title>Insights into bilaterian evolution from three spiralian genomes.</title>
        <authorList>
            <person name="Simakov O."/>
            <person name="Marletaz F."/>
            <person name="Cho S.J."/>
            <person name="Edsinger-Gonzales E."/>
            <person name="Havlak P."/>
            <person name="Hellsten U."/>
            <person name="Kuo D.H."/>
            <person name="Larsson T."/>
            <person name="Lv J."/>
            <person name="Arendt D."/>
            <person name="Savage R."/>
            <person name="Osoegawa K."/>
            <person name="de Jong P."/>
            <person name="Grimwood J."/>
            <person name="Chapman J.A."/>
            <person name="Shapiro H."/>
            <person name="Aerts A."/>
            <person name="Otillar R.P."/>
            <person name="Terry A.Y."/>
            <person name="Boore J.L."/>
            <person name="Grigoriev I.V."/>
            <person name="Lindberg D.R."/>
            <person name="Seaver E.C."/>
            <person name="Weisblat D.A."/>
            <person name="Putnam N.H."/>
            <person name="Rokhsar D.S."/>
        </authorList>
    </citation>
    <scope>NUCLEOTIDE SEQUENCE</scope>
</reference>
<dbReference type="Proteomes" id="UP000015101">
    <property type="component" value="Unassembled WGS sequence"/>
</dbReference>
<proteinExistence type="predicted"/>
<dbReference type="PANTHER" id="PTHR15496:SF2">
    <property type="entry name" value="GENERAL TRANSCRIPTION FACTOR 3C POLYPEPTIDE 4"/>
    <property type="match status" value="1"/>
</dbReference>
<dbReference type="Pfam" id="PF12660">
    <property type="entry name" value="zf-TFIIIC"/>
    <property type="match status" value="1"/>
</dbReference>